<dbReference type="EMBL" id="AP018786">
    <property type="protein sequence ID" value="BBF22784.1"/>
    <property type="molecule type" value="Genomic_DNA"/>
</dbReference>
<protein>
    <submittedName>
        <fullName evidence="2">Uncharacterized protein</fullName>
    </submittedName>
</protein>
<dbReference type="AlphaFoldDB" id="A0A2Z6I8W2"/>
<dbReference type="KEGG" id="sutt:SUTMEG_06750"/>
<dbReference type="Proteomes" id="UP000271003">
    <property type="component" value="Chromosome"/>
</dbReference>
<evidence type="ECO:0000313" key="2">
    <source>
        <dbReference type="EMBL" id="BBF22784.1"/>
    </source>
</evidence>
<evidence type="ECO:0000256" key="1">
    <source>
        <dbReference type="SAM" id="MobiDB-lite"/>
    </source>
</evidence>
<proteinExistence type="predicted"/>
<feature type="region of interest" description="Disordered" evidence="1">
    <location>
        <begin position="1"/>
        <end position="50"/>
    </location>
</feature>
<feature type="compositionally biased region" description="Polar residues" evidence="1">
    <location>
        <begin position="100"/>
        <end position="109"/>
    </location>
</feature>
<name>A0A2Z6I8W2_9BURK</name>
<sequence>MKFPIGGKVRERRAVHKNGTARRSGATPEPTVTVRKEEQGAARSSASRDEVPDGVRRFVLGIRRARCRAVRHPESAGPYGLARHSFAAVGPQPSGDEPINATQQERSAQ</sequence>
<accession>A0A2Z6I8W2</accession>
<feature type="compositionally biased region" description="Basic and acidic residues" evidence="1">
    <location>
        <begin position="34"/>
        <end position="50"/>
    </location>
</feature>
<keyword evidence="3" id="KW-1185">Reference proteome</keyword>
<evidence type="ECO:0000313" key="3">
    <source>
        <dbReference type="Proteomes" id="UP000271003"/>
    </source>
</evidence>
<organism evidence="2 3">
    <name type="scientific">Sutterella megalosphaeroides</name>
    <dbReference type="NCBI Taxonomy" id="2494234"/>
    <lineage>
        <taxon>Bacteria</taxon>
        <taxon>Pseudomonadati</taxon>
        <taxon>Pseudomonadota</taxon>
        <taxon>Betaproteobacteria</taxon>
        <taxon>Burkholderiales</taxon>
        <taxon>Sutterellaceae</taxon>
        <taxon>Sutterella</taxon>
    </lineage>
</organism>
<reference evidence="2 3" key="1">
    <citation type="journal article" date="2018" name="Int. J. Syst. Evol. Microbiol.">
        <title>Mesosutterella multiformis gen. nov., sp. nov., a member of the family Sutterellaceae and Sutterella megalosphaeroides sp. nov., isolated from human faeces.</title>
        <authorList>
            <person name="Sakamoto M."/>
            <person name="Ikeyama N."/>
            <person name="Kunihiro T."/>
            <person name="Iino T."/>
            <person name="Yuki M."/>
            <person name="Ohkuma M."/>
        </authorList>
    </citation>
    <scope>NUCLEOTIDE SEQUENCE [LARGE SCALE GENOMIC DNA]</scope>
    <source>
        <strain evidence="2 3">6FBBBH3</strain>
    </source>
</reference>
<feature type="region of interest" description="Disordered" evidence="1">
    <location>
        <begin position="72"/>
        <end position="109"/>
    </location>
</feature>
<gene>
    <name evidence="2" type="ORF">SUTMEG_06750</name>
</gene>
<feature type="compositionally biased region" description="Basic residues" evidence="1">
    <location>
        <begin position="10"/>
        <end position="20"/>
    </location>
</feature>